<accession>A0A371NRF4</accession>
<dbReference type="InterPro" id="IPR038770">
    <property type="entry name" value="Na+/solute_symporter_sf"/>
</dbReference>
<dbReference type="EMBL" id="QUAB01000047">
    <property type="protein sequence ID" value="REJ04327.1"/>
    <property type="molecule type" value="Genomic_DNA"/>
</dbReference>
<dbReference type="Proteomes" id="UP000262172">
    <property type="component" value="Unassembled WGS sequence"/>
</dbReference>
<keyword evidence="3 5" id="KW-1133">Transmembrane helix</keyword>
<feature type="transmembrane region" description="Helical" evidence="5">
    <location>
        <begin position="211"/>
        <end position="236"/>
    </location>
</feature>
<sequence length="319" mass="33540">MNIDEVVLNFTPGTLMILNVVLGLIMFGIALDTAPRDFRVVAKHPKPFVIAILAQLLLLPIVTFALTLVLPVTPSMALGMLLVACCPPGNISQVLTHRSGGNVALSVSLTAVGNLIYIVAMPLSIAFWGSLHPKARTLLHAVELNPWQMLLEIVLIIGLPFAVGLLLRAKAPRFAAKVQPVVRWFSLIALLGFIIGALVGNWAVFLSVLGTVLLVVAAHDAVALGLGYGTAVLGGLGTRERKAMTFEVGIRNAGLGLGLVFTFFGGLGGMAVVAGWWGVWDIIAGLIVATLWAAHTRRRTGSATGDASRHAVATTGDPS</sequence>
<feature type="transmembrane region" description="Helical" evidence="5">
    <location>
        <begin position="248"/>
        <end position="268"/>
    </location>
</feature>
<proteinExistence type="predicted"/>
<evidence type="ECO:0000313" key="7">
    <source>
        <dbReference type="Proteomes" id="UP000262172"/>
    </source>
</evidence>
<reference evidence="6 7" key="1">
    <citation type="submission" date="2018-08" db="EMBL/GenBank/DDBJ databases">
        <title>Isolation, diversity and antifungal activity of Actinobacteria from cow dung.</title>
        <authorList>
            <person name="Ling L."/>
        </authorList>
    </citation>
    <scope>NUCLEOTIDE SEQUENCE [LARGE SCALE GENOMIC DNA]</scope>
    <source>
        <strain evidence="6 7">NEAU-LLE</strain>
    </source>
</reference>
<feature type="transmembrane region" description="Helical" evidence="5">
    <location>
        <begin position="6"/>
        <end position="27"/>
    </location>
</feature>
<organism evidence="6 7">
    <name type="scientific">Microbacterium bovistercoris</name>
    <dbReference type="NCBI Taxonomy" id="2293570"/>
    <lineage>
        <taxon>Bacteria</taxon>
        <taxon>Bacillati</taxon>
        <taxon>Actinomycetota</taxon>
        <taxon>Actinomycetes</taxon>
        <taxon>Micrococcales</taxon>
        <taxon>Microbacteriaceae</taxon>
        <taxon>Microbacterium</taxon>
    </lineage>
</organism>
<keyword evidence="2 5" id="KW-0812">Transmembrane</keyword>
<protein>
    <submittedName>
        <fullName evidence="6">Bile acid:sodium symporter family protein</fullName>
    </submittedName>
</protein>
<comment type="caution">
    <text evidence="6">The sequence shown here is derived from an EMBL/GenBank/DDBJ whole genome shotgun (WGS) entry which is preliminary data.</text>
</comment>
<evidence type="ECO:0000256" key="4">
    <source>
        <dbReference type="ARBA" id="ARBA00023136"/>
    </source>
</evidence>
<dbReference type="Gene3D" id="1.20.1530.20">
    <property type="match status" value="1"/>
</dbReference>
<dbReference type="InterPro" id="IPR002657">
    <property type="entry name" value="BilAc:Na_symport/Acr3"/>
</dbReference>
<comment type="subcellular location">
    <subcellularLocation>
        <location evidence="1">Membrane</location>
        <topology evidence="1">Multi-pass membrane protein</topology>
    </subcellularLocation>
</comment>
<evidence type="ECO:0000313" key="6">
    <source>
        <dbReference type="EMBL" id="REJ04327.1"/>
    </source>
</evidence>
<feature type="transmembrane region" description="Helical" evidence="5">
    <location>
        <begin position="181"/>
        <end position="205"/>
    </location>
</feature>
<feature type="transmembrane region" description="Helical" evidence="5">
    <location>
        <begin position="274"/>
        <end position="294"/>
    </location>
</feature>
<feature type="transmembrane region" description="Helical" evidence="5">
    <location>
        <begin position="149"/>
        <end position="169"/>
    </location>
</feature>
<dbReference type="RefSeq" id="WP_116243269.1">
    <property type="nucleotide sequence ID" value="NZ_QUAB01000047.1"/>
</dbReference>
<keyword evidence="7" id="KW-1185">Reference proteome</keyword>
<dbReference type="PANTHER" id="PTHR10361:SF28">
    <property type="entry name" value="P3 PROTEIN-RELATED"/>
    <property type="match status" value="1"/>
</dbReference>
<keyword evidence="4 5" id="KW-0472">Membrane</keyword>
<dbReference type="AlphaFoldDB" id="A0A371NRF4"/>
<dbReference type="Pfam" id="PF01758">
    <property type="entry name" value="SBF"/>
    <property type="match status" value="1"/>
</dbReference>
<feature type="transmembrane region" description="Helical" evidence="5">
    <location>
        <begin position="103"/>
        <end position="129"/>
    </location>
</feature>
<dbReference type="InterPro" id="IPR004710">
    <property type="entry name" value="Bilac:Na_transpt"/>
</dbReference>
<dbReference type="GO" id="GO:0016020">
    <property type="term" value="C:membrane"/>
    <property type="evidence" value="ECO:0007669"/>
    <property type="project" value="UniProtKB-SubCell"/>
</dbReference>
<dbReference type="OrthoDB" id="9806785at2"/>
<feature type="transmembrane region" description="Helical" evidence="5">
    <location>
        <begin position="48"/>
        <end position="70"/>
    </location>
</feature>
<dbReference type="PANTHER" id="PTHR10361">
    <property type="entry name" value="SODIUM-BILE ACID COTRANSPORTER"/>
    <property type="match status" value="1"/>
</dbReference>
<evidence type="ECO:0000256" key="3">
    <source>
        <dbReference type="ARBA" id="ARBA00022989"/>
    </source>
</evidence>
<evidence type="ECO:0000256" key="1">
    <source>
        <dbReference type="ARBA" id="ARBA00004141"/>
    </source>
</evidence>
<gene>
    <name evidence="6" type="ORF">DY023_15620</name>
</gene>
<evidence type="ECO:0000256" key="2">
    <source>
        <dbReference type="ARBA" id="ARBA00022692"/>
    </source>
</evidence>
<evidence type="ECO:0000256" key="5">
    <source>
        <dbReference type="SAM" id="Phobius"/>
    </source>
</evidence>
<name>A0A371NRF4_9MICO</name>